<dbReference type="EMBL" id="BAABJQ010000014">
    <property type="protein sequence ID" value="GAA5190840.1"/>
    <property type="molecule type" value="Genomic_DNA"/>
</dbReference>
<feature type="domain" description="AB hydrolase-1" evidence="1">
    <location>
        <begin position="2"/>
        <end position="69"/>
    </location>
</feature>
<dbReference type="InterPro" id="IPR000073">
    <property type="entry name" value="AB_hydrolase_1"/>
</dbReference>
<reference evidence="3" key="1">
    <citation type="journal article" date="2019" name="Int. J. Syst. Evol. Microbiol.">
        <title>The Global Catalogue of Microorganisms (GCM) 10K type strain sequencing project: providing services to taxonomists for standard genome sequencing and annotation.</title>
        <authorList>
            <consortium name="The Broad Institute Genomics Platform"/>
            <consortium name="The Broad Institute Genome Sequencing Center for Infectious Disease"/>
            <person name="Wu L."/>
            <person name="Ma J."/>
        </authorList>
    </citation>
    <scope>NUCLEOTIDE SEQUENCE [LARGE SCALE GENOMIC DNA]</scope>
    <source>
        <strain evidence="3">JCM 18304</strain>
    </source>
</reference>
<sequence>MLDGHGVSAAHLVGASLGGVLGQWLAVHHPERVLTLTALTTTPMDNDPGRRAAIRRARRLVEVSYDRASDYAAARQHDLAGARFGDDRYAALSAISAPPW</sequence>
<comment type="caution">
    <text evidence="2">The sequence shown here is derived from an EMBL/GenBank/DDBJ whole genome shotgun (WGS) entry which is preliminary data.</text>
</comment>
<dbReference type="SUPFAM" id="SSF53474">
    <property type="entry name" value="alpha/beta-Hydrolases"/>
    <property type="match status" value="1"/>
</dbReference>
<dbReference type="Pfam" id="PF00561">
    <property type="entry name" value="Abhydrolase_1"/>
    <property type="match status" value="1"/>
</dbReference>
<name>A0ABP9S4R8_9ACTN</name>
<accession>A0ABP9S4R8</accession>
<gene>
    <name evidence="2" type="ORF">GCM10023322_46910</name>
</gene>
<evidence type="ECO:0000259" key="1">
    <source>
        <dbReference type="Pfam" id="PF00561"/>
    </source>
</evidence>
<keyword evidence="3" id="KW-1185">Reference proteome</keyword>
<dbReference type="InterPro" id="IPR029058">
    <property type="entry name" value="AB_hydrolase_fold"/>
</dbReference>
<evidence type="ECO:0000313" key="3">
    <source>
        <dbReference type="Proteomes" id="UP001501570"/>
    </source>
</evidence>
<evidence type="ECO:0000313" key="2">
    <source>
        <dbReference type="EMBL" id="GAA5190840.1"/>
    </source>
</evidence>
<dbReference type="Proteomes" id="UP001501570">
    <property type="component" value="Unassembled WGS sequence"/>
</dbReference>
<organism evidence="2 3">
    <name type="scientific">Rugosimonospora acidiphila</name>
    <dbReference type="NCBI Taxonomy" id="556531"/>
    <lineage>
        <taxon>Bacteria</taxon>
        <taxon>Bacillati</taxon>
        <taxon>Actinomycetota</taxon>
        <taxon>Actinomycetes</taxon>
        <taxon>Micromonosporales</taxon>
        <taxon>Micromonosporaceae</taxon>
        <taxon>Rugosimonospora</taxon>
    </lineage>
</organism>
<dbReference type="Gene3D" id="3.40.50.1820">
    <property type="entry name" value="alpha/beta hydrolase"/>
    <property type="match status" value="1"/>
</dbReference>
<proteinExistence type="predicted"/>
<protein>
    <recommendedName>
        <fullName evidence="1">AB hydrolase-1 domain-containing protein</fullName>
    </recommendedName>
</protein>